<organism evidence="13 14">
    <name type="scientific">Chrysodeixis includens</name>
    <name type="common">Soybean looper</name>
    <name type="synonym">Pseudoplusia includens</name>
    <dbReference type="NCBI Taxonomy" id="689277"/>
    <lineage>
        <taxon>Eukaryota</taxon>
        <taxon>Metazoa</taxon>
        <taxon>Ecdysozoa</taxon>
        <taxon>Arthropoda</taxon>
        <taxon>Hexapoda</taxon>
        <taxon>Insecta</taxon>
        <taxon>Pterygota</taxon>
        <taxon>Neoptera</taxon>
        <taxon>Endopterygota</taxon>
        <taxon>Lepidoptera</taxon>
        <taxon>Glossata</taxon>
        <taxon>Ditrysia</taxon>
        <taxon>Noctuoidea</taxon>
        <taxon>Noctuidae</taxon>
        <taxon>Plusiinae</taxon>
        <taxon>Chrysodeixis</taxon>
    </lineage>
</organism>
<keyword evidence="10 12" id="KW-0739">Sodium transport</keyword>
<dbReference type="Pfam" id="PF00858">
    <property type="entry name" value="ASC"/>
    <property type="match status" value="1"/>
</dbReference>
<dbReference type="OrthoDB" id="5874059at2759"/>
<comment type="similarity">
    <text evidence="2 12">Belongs to the amiloride-sensitive sodium channel (TC 1.A.6) family.</text>
</comment>
<sequence>MEVLTLCDIYQVAITITDNYGAVMAKRKRKQRGRPTAIFSCLTRTKSTIESIRGSIASACIYVDFAKRPHSHGLKHTVEKKLHWFERYNKEPVVVSMQRDYRSWWTTFPAVTACFLERVHPDKAREVIQTIWNVTEESDAEKYQYYYEFVELIADVSFRDNLQNFWKYQADDTVKGIDLLQLAMSVHPEPLLEVLLSKSDYEVHWYLVMTDRWYLPDLQLSLRSSDVLQDTWRPHELLQCHYHSGQCFVRIDSKNRAVRYFIHSPYEIPTAISNPTGEVAPDVELIVDFKAVEIQASASVKNLRTEQRRCKYPDEWISDSIRHIASLCVRCTAAVEWRPCSVAADRTST</sequence>
<evidence type="ECO:0000256" key="5">
    <source>
        <dbReference type="ARBA" id="ARBA00022692"/>
    </source>
</evidence>
<evidence type="ECO:0000256" key="1">
    <source>
        <dbReference type="ARBA" id="ARBA00004141"/>
    </source>
</evidence>
<evidence type="ECO:0000256" key="2">
    <source>
        <dbReference type="ARBA" id="ARBA00007193"/>
    </source>
</evidence>
<evidence type="ECO:0000256" key="8">
    <source>
        <dbReference type="ARBA" id="ARBA00023065"/>
    </source>
</evidence>
<protein>
    <submittedName>
        <fullName evidence="13">Uncharacterized protein</fullName>
    </submittedName>
</protein>
<comment type="subcellular location">
    <subcellularLocation>
        <location evidence="1">Membrane</location>
        <topology evidence="1">Multi-pass membrane protein</topology>
    </subcellularLocation>
</comment>
<evidence type="ECO:0000313" key="13">
    <source>
        <dbReference type="EMBL" id="CAD0206434.1"/>
    </source>
</evidence>
<proteinExistence type="inferred from homology"/>
<evidence type="ECO:0000256" key="7">
    <source>
        <dbReference type="ARBA" id="ARBA00023053"/>
    </source>
</evidence>
<evidence type="ECO:0000256" key="10">
    <source>
        <dbReference type="ARBA" id="ARBA00023201"/>
    </source>
</evidence>
<evidence type="ECO:0000256" key="6">
    <source>
        <dbReference type="ARBA" id="ARBA00022989"/>
    </source>
</evidence>
<keyword evidence="5 12" id="KW-0812">Transmembrane</keyword>
<keyword evidence="4 12" id="KW-0894">Sodium channel</keyword>
<evidence type="ECO:0000256" key="12">
    <source>
        <dbReference type="RuleBase" id="RU000679"/>
    </source>
</evidence>
<keyword evidence="6" id="KW-1133">Transmembrane helix</keyword>
<keyword evidence="9" id="KW-0472">Membrane</keyword>
<dbReference type="InterPro" id="IPR001873">
    <property type="entry name" value="ENaC"/>
</dbReference>
<reference evidence="13" key="1">
    <citation type="submission" date="2021-12" db="EMBL/GenBank/DDBJ databases">
        <authorList>
            <person name="King R."/>
        </authorList>
    </citation>
    <scope>NUCLEOTIDE SEQUENCE</scope>
</reference>
<gene>
    <name evidence="13" type="ORF">CINC_LOCUS8727</name>
</gene>
<evidence type="ECO:0000256" key="9">
    <source>
        <dbReference type="ARBA" id="ARBA00023136"/>
    </source>
</evidence>
<keyword evidence="3 12" id="KW-0813">Transport</keyword>
<dbReference type="EMBL" id="LR824031">
    <property type="protein sequence ID" value="CAD0206434.1"/>
    <property type="molecule type" value="Genomic_DNA"/>
</dbReference>
<keyword evidence="11 12" id="KW-0407">Ion channel</keyword>
<evidence type="ECO:0000256" key="4">
    <source>
        <dbReference type="ARBA" id="ARBA00022461"/>
    </source>
</evidence>
<name>A0A9N8L7Y3_CHRIL</name>
<keyword evidence="8 12" id="KW-0406">Ion transport</keyword>
<dbReference type="AlphaFoldDB" id="A0A9N8L7Y3"/>
<evidence type="ECO:0000313" key="14">
    <source>
        <dbReference type="Proteomes" id="UP001154114"/>
    </source>
</evidence>
<keyword evidence="7" id="KW-0915">Sodium</keyword>
<accession>A0A9N8L7Y3</accession>
<keyword evidence="14" id="KW-1185">Reference proteome</keyword>
<dbReference type="GO" id="GO:0005272">
    <property type="term" value="F:sodium channel activity"/>
    <property type="evidence" value="ECO:0007669"/>
    <property type="project" value="UniProtKB-KW"/>
</dbReference>
<evidence type="ECO:0000256" key="11">
    <source>
        <dbReference type="ARBA" id="ARBA00023303"/>
    </source>
</evidence>
<evidence type="ECO:0000256" key="3">
    <source>
        <dbReference type="ARBA" id="ARBA00022448"/>
    </source>
</evidence>
<dbReference type="Proteomes" id="UP001154114">
    <property type="component" value="Chromosome 28"/>
</dbReference>
<dbReference type="GO" id="GO:0016020">
    <property type="term" value="C:membrane"/>
    <property type="evidence" value="ECO:0007669"/>
    <property type="project" value="UniProtKB-SubCell"/>
</dbReference>